<keyword evidence="2" id="KW-1185">Reference proteome</keyword>
<dbReference type="RefSeq" id="WP_016894737.1">
    <property type="nucleotide sequence ID" value="NZ_JXST01000064.1"/>
</dbReference>
<reference evidence="1 2" key="1">
    <citation type="submission" date="2015-01" db="EMBL/GenBank/DDBJ databases">
        <title>Genome sequence of Mycobacterium llatzerense and Mycobacterium immunogenum recovered from brain abscess.</title>
        <authorList>
            <person name="Greninger A.L."/>
            <person name="Langelier C."/>
            <person name="Cunningham G."/>
            <person name="Chiu C.Y."/>
            <person name="Miller S."/>
        </authorList>
    </citation>
    <scope>NUCLEOTIDE SEQUENCE [LARGE SCALE GENOMIC DNA]</scope>
    <source>
        <strain evidence="1 2">CLUC14</strain>
    </source>
</reference>
<protein>
    <submittedName>
        <fullName evidence="1">Uncharacterized protein</fullName>
    </submittedName>
</protein>
<dbReference type="Proteomes" id="UP000032221">
    <property type="component" value="Unassembled WGS sequence"/>
</dbReference>
<name>A0A0D1JMK6_9MYCO</name>
<evidence type="ECO:0000313" key="1">
    <source>
        <dbReference type="EMBL" id="KIU13794.1"/>
    </source>
</evidence>
<organism evidence="1 2">
    <name type="scientific">Mycolicibacterium llatzerense</name>
    <dbReference type="NCBI Taxonomy" id="280871"/>
    <lineage>
        <taxon>Bacteria</taxon>
        <taxon>Bacillati</taxon>
        <taxon>Actinomycetota</taxon>
        <taxon>Actinomycetes</taxon>
        <taxon>Mycobacteriales</taxon>
        <taxon>Mycobacteriaceae</taxon>
        <taxon>Mycolicibacterium</taxon>
    </lineage>
</organism>
<gene>
    <name evidence="1" type="ORF">TL10_27815</name>
</gene>
<comment type="caution">
    <text evidence="1">The sequence shown here is derived from an EMBL/GenBank/DDBJ whole genome shotgun (WGS) entry which is preliminary data.</text>
</comment>
<accession>A0A0D1JMK6</accession>
<proteinExistence type="predicted"/>
<dbReference type="AlphaFoldDB" id="A0A0D1JMK6"/>
<sequence length="118" mass="12996">MTEPVGGAQDTLRSEILNAAAYDWVPMIEVDQIVTQQRLAAGDSERFDVVTTVLRALLDEGLVSVGDLPGDGNEVPDWGLSADATIERVRSMYVGRHAEPEEWEYRIWIGLAQVQPGD</sequence>
<evidence type="ECO:0000313" key="2">
    <source>
        <dbReference type="Proteomes" id="UP000032221"/>
    </source>
</evidence>
<dbReference type="PATRIC" id="fig|280871.6.peg.5771"/>
<dbReference type="EMBL" id="JXST01000064">
    <property type="protein sequence ID" value="KIU13794.1"/>
    <property type="molecule type" value="Genomic_DNA"/>
</dbReference>